<gene>
    <name evidence="4" type="ORF">CVT06_08735</name>
</gene>
<dbReference type="Pfam" id="PF17836">
    <property type="entry name" value="PglD_N"/>
    <property type="match status" value="1"/>
</dbReference>
<dbReference type="InterPro" id="IPR041561">
    <property type="entry name" value="PglD_N"/>
</dbReference>
<dbReference type="NCBIfam" id="TIGR03570">
    <property type="entry name" value="NeuD_NnaD"/>
    <property type="match status" value="1"/>
</dbReference>
<sequence>MASGIYIVGTGGFASEVAEYILDNGEYKINGYFDIKEDDYKKYKYVAPFLGDEQNYNFSKGDNVAIAISDHKLRNKIYMFLKNKGVNFPNIVHRSSFISKSSFVDEGSLICPFVSITSNASIGKNFQANIYSYVAHDCIIGNNVTFAPSVKCNGNVIIEDDVYIGTGAIIHQGKHNRPLRIGRGVVIAAGSVVTKSIEAGKTVFGNPAIEFTKENIKRRS</sequence>
<dbReference type="InterPro" id="IPR011004">
    <property type="entry name" value="Trimer_LpxA-like_sf"/>
</dbReference>
<dbReference type="SUPFAM" id="SSF51161">
    <property type="entry name" value="Trimeric LpxA-like enzymes"/>
    <property type="match status" value="1"/>
</dbReference>
<feature type="active site" description="Proton acceptor" evidence="2">
    <location>
        <position position="136"/>
    </location>
</feature>
<dbReference type="EMBL" id="CP049274">
    <property type="protein sequence ID" value="QPH85458.1"/>
    <property type="molecule type" value="Genomic_DNA"/>
</dbReference>
<evidence type="ECO:0000259" key="3">
    <source>
        <dbReference type="Pfam" id="PF17836"/>
    </source>
</evidence>
<dbReference type="CDD" id="cd03360">
    <property type="entry name" value="LbH_AT_putative"/>
    <property type="match status" value="1"/>
</dbReference>
<name>A0A7S9NGQ1_9BACT</name>
<dbReference type="AlphaFoldDB" id="A0A7S9NGQ1"/>
<feature type="domain" description="PglD N-terminal" evidence="3">
    <location>
        <begin position="5"/>
        <end position="79"/>
    </location>
</feature>
<dbReference type="GO" id="GO:0016740">
    <property type="term" value="F:transferase activity"/>
    <property type="evidence" value="ECO:0007669"/>
    <property type="project" value="UniProtKB-KW"/>
</dbReference>
<dbReference type="InterPro" id="IPR050179">
    <property type="entry name" value="Trans_hexapeptide_repeat"/>
</dbReference>
<dbReference type="Gene3D" id="3.40.50.20">
    <property type="match status" value="1"/>
</dbReference>
<organism evidence="4 5">
    <name type="scientific">Campylobacter concisus</name>
    <dbReference type="NCBI Taxonomy" id="199"/>
    <lineage>
        <taxon>Bacteria</taxon>
        <taxon>Pseudomonadati</taxon>
        <taxon>Campylobacterota</taxon>
        <taxon>Epsilonproteobacteria</taxon>
        <taxon>Campylobacterales</taxon>
        <taxon>Campylobacteraceae</taxon>
        <taxon>Campylobacter</taxon>
    </lineage>
</organism>
<dbReference type="Pfam" id="PF00132">
    <property type="entry name" value="Hexapep"/>
    <property type="match status" value="1"/>
</dbReference>
<keyword evidence="4" id="KW-0808">Transferase</keyword>
<dbReference type="Proteomes" id="UP000594630">
    <property type="component" value="Chromosome"/>
</dbReference>
<evidence type="ECO:0000313" key="4">
    <source>
        <dbReference type="EMBL" id="QPH85458.1"/>
    </source>
</evidence>
<evidence type="ECO:0000313" key="5">
    <source>
        <dbReference type="Proteomes" id="UP000594630"/>
    </source>
</evidence>
<comment type="similarity">
    <text evidence="1">Belongs to the transferase hexapeptide repeat family.</text>
</comment>
<dbReference type="Gene3D" id="2.160.10.10">
    <property type="entry name" value="Hexapeptide repeat proteins"/>
    <property type="match status" value="1"/>
</dbReference>
<dbReference type="InterPro" id="IPR020019">
    <property type="entry name" value="AcTrfase_PglD-like"/>
</dbReference>
<reference evidence="4 5" key="1">
    <citation type="journal article" date="2018" name="Emerg. Microbes Infect.">
        <title>Genomic analysis of oral Campylobacter concisus strains identified a potential bacterial molecular marker associated with active Crohn's disease.</title>
        <authorList>
            <person name="Liu F."/>
            <person name="Ma R."/>
            <person name="Tay C.Y.A."/>
            <person name="Octavia S."/>
            <person name="Lan R."/>
            <person name="Chung H.K.L."/>
            <person name="Riordan S.M."/>
            <person name="Grimm M.C."/>
            <person name="Leong R.W."/>
            <person name="Tanaka M.M."/>
            <person name="Connor S."/>
            <person name="Zhang L."/>
        </authorList>
    </citation>
    <scope>NUCLEOTIDE SEQUENCE [LARGE SCALE GENOMIC DNA]</scope>
    <source>
        <strain evidence="4 5">P10CDO-S2</strain>
    </source>
</reference>
<dbReference type="PANTHER" id="PTHR43300:SF7">
    <property type="entry name" value="UDP-N-ACETYLBACILLOSAMINE N-ACETYLTRANSFERASE"/>
    <property type="match status" value="1"/>
</dbReference>
<evidence type="ECO:0000256" key="1">
    <source>
        <dbReference type="ARBA" id="ARBA00007274"/>
    </source>
</evidence>
<protein>
    <submittedName>
        <fullName evidence="4">Acetyltransferase</fullName>
    </submittedName>
</protein>
<proteinExistence type="inferred from homology"/>
<dbReference type="InterPro" id="IPR001451">
    <property type="entry name" value="Hexapep"/>
</dbReference>
<dbReference type="PANTHER" id="PTHR43300">
    <property type="entry name" value="ACETYLTRANSFERASE"/>
    <property type="match status" value="1"/>
</dbReference>
<evidence type="ECO:0000256" key="2">
    <source>
        <dbReference type="PIRSR" id="PIRSR620019-1"/>
    </source>
</evidence>
<accession>A0A7S9NGQ1</accession>
<feature type="site" description="Increases basicity of active site His" evidence="2">
    <location>
        <position position="137"/>
    </location>
</feature>